<sequence>MRMASRFTKPSTRRATNVSLRTDLIEEARRLDINISQACEGGLEATVAKSRAERWIEENRDAIEYWNRYVDEHGLPLAKYRQF</sequence>
<dbReference type="AlphaFoldDB" id="A0A6J4SDX7"/>
<evidence type="ECO:0000313" key="2">
    <source>
        <dbReference type="EMBL" id="CAA9496761.1"/>
    </source>
</evidence>
<evidence type="ECO:0008006" key="3">
    <source>
        <dbReference type="Google" id="ProtNLM"/>
    </source>
</evidence>
<accession>A0A6J4SDX7</accession>
<name>A0A6J4SDX7_9SPHN</name>
<organism evidence="2">
    <name type="scientific">uncultured Sphingomonadaceae bacterium</name>
    <dbReference type="NCBI Taxonomy" id="169976"/>
    <lineage>
        <taxon>Bacteria</taxon>
        <taxon>Pseudomonadati</taxon>
        <taxon>Pseudomonadota</taxon>
        <taxon>Alphaproteobacteria</taxon>
        <taxon>Sphingomonadales</taxon>
        <taxon>Sphingomonadaceae</taxon>
        <taxon>environmental samples</taxon>
    </lineage>
</organism>
<gene>
    <name evidence="2" type="ORF">AVDCRST_MAG91-827</name>
</gene>
<dbReference type="Pfam" id="PF07362">
    <property type="entry name" value="CcdA"/>
    <property type="match status" value="1"/>
</dbReference>
<dbReference type="EMBL" id="CADCVX010000191">
    <property type="protein sequence ID" value="CAA9496761.1"/>
    <property type="molecule type" value="Genomic_DNA"/>
</dbReference>
<protein>
    <recommendedName>
        <fullName evidence="3">Post-segregation antitoxin CcdA</fullName>
    </recommendedName>
</protein>
<dbReference type="InterPro" id="IPR009956">
    <property type="entry name" value="Post-segregation_anti-tox_CcdA"/>
</dbReference>
<evidence type="ECO:0000256" key="1">
    <source>
        <dbReference type="ARBA" id="ARBA00022649"/>
    </source>
</evidence>
<keyword evidence="1" id="KW-1277">Toxin-antitoxin system</keyword>
<reference evidence="2" key="1">
    <citation type="submission" date="2020-02" db="EMBL/GenBank/DDBJ databases">
        <authorList>
            <person name="Meier V. D."/>
        </authorList>
    </citation>
    <scope>NUCLEOTIDE SEQUENCE</scope>
    <source>
        <strain evidence="2">AVDCRST_MAG91</strain>
    </source>
</reference>
<proteinExistence type="predicted"/>